<sequence>MVWNLYFILILFLIIFLIDAISQFTTWQSRINIGRFQHLEDWRMKVLTLSRRWLKNTPTVPLTDNDRLIIIDMIKGKYKRSAIQCWQEAALVLGLTASIKKAPSHEIQKEINDFFVSKTETSGAWKIIPTESDHAMLAYAFLNAEFIDHQKYRAAFDQTYQMILSLKGTDGTVAYKNHVREYRFVDTIGFICPFLVSYGLKFNVPEAVDLAVNQITEYQKYGMMPQENIPCHTYHVATKIPAGLFGWGRGLGWYVIGLADTWHGLPENHPHKKKLEILVVATANSTIKFQSENGGFHWLLFDKGSHLDSSSAATLAWFFTVASEIPEIAEECLFAREKALDYLMTVTRRSGAVDFSQGDTKGIGVYSQNFDILPFTQGIVLRTLNYSPDAI</sequence>
<dbReference type="InterPro" id="IPR008928">
    <property type="entry name" value="6-hairpin_glycosidase_sf"/>
</dbReference>
<accession>A0ABY8RD59</accession>
<dbReference type="Gene3D" id="1.50.10.10">
    <property type="match status" value="1"/>
</dbReference>
<proteinExistence type="predicted"/>
<name>A0ABY8RD59_9FLAO</name>
<dbReference type="PANTHER" id="PTHR33886:SF8">
    <property type="entry name" value="UNSATURATED RHAMNOGALACTURONAN HYDROLASE (EUROFUNG)"/>
    <property type="match status" value="1"/>
</dbReference>
<dbReference type="Proteomes" id="UP001241656">
    <property type="component" value="Chromosome"/>
</dbReference>
<dbReference type="SUPFAM" id="SSF48208">
    <property type="entry name" value="Six-hairpin glycosidases"/>
    <property type="match status" value="1"/>
</dbReference>
<dbReference type="RefSeq" id="WP_282904777.1">
    <property type="nucleotide sequence ID" value="NZ_CP124855.1"/>
</dbReference>
<evidence type="ECO:0000313" key="3">
    <source>
        <dbReference type="Proteomes" id="UP001241656"/>
    </source>
</evidence>
<dbReference type="EMBL" id="CP124855">
    <property type="protein sequence ID" value="WHF51434.1"/>
    <property type="molecule type" value="Genomic_DNA"/>
</dbReference>
<gene>
    <name evidence="2" type="ORF">QGN23_13560</name>
</gene>
<evidence type="ECO:0000256" key="1">
    <source>
        <dbReference type="ARBA" id="ARBA00022801"/>
    </source>
</evidence>
<evidence type="ECO:0000313" key="2">
    <source>
        <dbReference type="EMBL" id="WHF51434.1"/>
    </source>
</evidence>
<dbReference type="GO" id="GO:0016787">
    <property type="term" value="F:hydrolase activity"/>
    <property type="evidence" value="ECO:0007669"/>
    <property type="project" value="UniProtKB-KW"/>
</dbReference>
<keyword evidence="3" id="KW-1185">Reference proteome</keyword>
<protein>
    <submittedName>
        <fullName evidence="2">Glycoside hydrolase family 88 protein</fullName>
    </submittedName>
</protein>
<dbReference type="PANTHER" id="PTHR33886">
    <property type="entry name" value="UNSATURATED RHAMNOGALACTURONAN HYDROLASE (EUROFUNG)"/>
    <property type="match status" value="1"/>
</dbReference>
<dbReference type="InterPro" id="IPR012341">
    <property type="entry name" value="6hp_glycosidase-like_sf"/>
</dbReference>
<keyword evidence="1 2" id="KW-0378">Hydrolase</keyword>
<reference evidence="2 3" key="1">
    <citation type="submission" date="2023-05" db="EMBL/GenBank/DDBJ databases">
        <title>Genomic insight into Chryseobacterium sp. wdc7 isolated forest soil (Gotjawal).</title>
        <authorList>
            <person name="Park S.-J."/>
        </authorList>
    </citation>
    <scope>NUCLEOTIDE SEQUENCE [LARGE SCALE GENOMIC DNA]</scope>
    <source>
        <strain evidence="3">wdc7</strain>
    </source>
</reference>
<dbReference type="InterPro" id="IPR010905">
    <property type="entry name" value="Glyco_hydro_88"/>
</dbReference>
<dbReference type="Pfam" id="PF07470">
    <property type="entry name" value="Glyco_hydro_88"/>
    <property type="match status" value="1"/>
</dbReference>
<dbReference type="InterPro" id="IPR052043">
    <property type="entry name" value="PolySaccharide_Degr_Enz"/>
</dbReference>
<organism evidence="2 3">
    <name type="scientific">Chryseobacterium gotjawalense</name>
    <dbReference type="NCBI Taxonomy" id="3042315"/>
    <lineage>
        <taxon>Bacteria</taxon>
        <taxon>Pseudomonadati</taxon>
        <taxon>Bacteroidota</taxon>
        <taxon>Flavobacteriia</taxon>
        <taxon>Flavobacteriales</taxon>
        <taxon>Weeksellaceae</taxon>
        <taxon>Chryseobacterium group</taxon>
        <taxon>Chryseobacterium</taxon>
    </lineage>
</organism>